<dbReference type="EMBL" id="JBHTKL010000001">
    <property type="protein sequence ID" value="MFD1018835.1"/>
    <property type="molecule type" value="Genomic_DNA"/>
</dbReference>
<evidence type="ECO:0000313" key="1">
    <source>
        <dbReference type="EMBL" id="MFD1018835.1"/>
    </source>
</evidence>
<reference evidence="2" key="1">
    <citation type="journal article" date="2019" name="Int. J. Syst. Evol. Microbiol.">
        <title>The Global Catalogue of Microorganisms (GCM) 10K type strain sequencing project: providing services to taxonomists for standard genome sequencing and annotation.</title>
        <authorList>
            <consortium name="The Broad Institute Genomics Platform"/>
            <consortium name="The Broad Institute Genome Sequencing Center for Infectious Disease"/>
            <person name="Wu L."/>
            <person name="Ma J."/>
        </authorList>
    </citation>
    <scope>NUCLEOTIDE SEQUENCE [LARGE SCALE GENOMIC DNA]</scope>
    <source>
        <strain evidence="2">CCUG 56607</strain>
    </source>
</reference>
<comment type="caution">
    <text evidence="1">The sequence shown here is derived from an EMBL/GenBank/DDBJ whole genome shotgun (WGS) entry which is preliminary data.</text>
</comment>
<sequence>MEHLSDVLLIESYHKAKELKLSKEFIQLIEEELFRRSLHPSMRKTS</sequence>
<keyword evidence="1" id="KW-0649">Protein kinase inhibitor</keyword>
<protein>
    <submittedName>
        <fullName evidence="1">Sporulation histidine kinase inhibitor Sda</fullName>
    </submittedName>
</protein>
<proteinExistence type="predicted"/>
<dbReference type="SUPFAM" id="SSF100985">
    <property type="entry name" value="Sporulation inhibitor Sda"/>
    <property type="match status" value="1"/>
</dbReference>
<evidence type="ECO:0000313" key="2">
    <source>
        <dbReference type="Proteomes" id="UP001596990"/>
    </source>
</evidence>
<name>A0ABW3L0X4_9BACI</name>
<gene>
    <name evidence="1" type="ORF">ACFQ2J_06450</name>
</gene>
<organism evidence="1 2">
    <name type="scientific">Thalassobacillus hwangdonensis</name>
    <dbReference type="NCBI Taxonomy" id="546108"/>
    <lineage>
        <taxon>Bacteria</taxon>
        <taxon>Bacillati</taxon>
        <taxon>Bacillota</taxon>
        <taxon>Bacilli</taxon>
        <taxon>Bacillales</taxon>
        <taxon>Bacillaceae</taxon>
        <taxon>Thalassobacillus</taxon>
    </lineage>
</organism>
<keyword evidence="2" id="KW-1185">Reference proteome</keyword>
<dbReference type="Pfam" id="PF08970">
    <property type="entry name" value="Sda"/>
    <property type="match status" value="1"/>
</dbReference>
<dbReference type="RefSeq" id="WP_386058366.1">
    <property type="nucleotide sequence ID" value="NZ_JBHTKL010000001.1"/>
</dbReference>
<accession>A0ABW3L0X4</accession>
<dbReference type="Gene3D" id="1.10.287.1100">
    <property type="entry name" value="Sporulation inhibitor A"/>
    <property type="match status" value="1"/>
</dbReference>
<dbReference type="InterPro" id="IPR015064">
    <property type="entry name" value="Sda"/>
</dbReference>
<dbReference type="Proteomes" id="UP001596990">
    <property type="component" value="Unassembled WGS sequence"/>
</dbReference>
<dbReference type="InterPro" id="IPR036916">
    <property type="entry name" value="Sda_sf"/>
</dbReference>
<dbReference type="GO" id="GO:0004860">
    <property type="term" value="F:protein kinase inhibitor activity"/>
    <property type="evidence" value="ECO:0007669"/>
    <property type="project" value="UniProtKB-KW"/>
</dbReference>